<dbReference type="GO" id="GO:0016787">
    <property type="term" value="F:hydrolase activity"/>
    <property type="evidence" value="ECO:0007669"/>
    <property type="project" value="UniProtKB-KW"/>
</dbReference>
<feature type="region of interest" description="Disordered" evidence="2">
    <location>
        <begin position="57"/>
        <end position="79"/>
    </location>
</feature>
<proteinExistence type="predicted"/>
<dbReference type="InterPro" id="IPR050272">
    <property type="entry name" value="Isochorismatase-like_hydrls"/>
</dbReference>
<organism evidence="4 5">
    <name type="scientific">Aureicoccus marinus</name>
    <dbReference type="NCBI Taxonomy" id="754435"/>
    <lineage>
        <taxon>Bacteria</taxon>
        <taxon>Pseudomonadati</taxon>
        <taxon>Bacteroidota</taxon>
        <taxon>Flavobacteriia</taxon>
        <taxon>Flavobacteriales</taxon>
        <taxon>Flavobacteriaceae</taxon>
        <taxon>Aureicoccus</taxon>
    </lineage>
</organism>
<reference evidence="5" key="1">
    <citation type="submission" date="2016-11" db="EMBL/GenBank/DDBJ databases">
        <title>Trade-off between light-utilization and light-protection in marine flavobacteria.</title>
        <authorList>
            <person name="Kumagai Y."/>
            <person name="Yoshizawa S."/>
            <person name="Kogure K."/>
        </authorList>
    </citation>
    <scope>NUCLEOTIDE SEQUENCE [LARGE SCALE GENOMIC DNA]</scope>
    <source>
        <strain evidence="5">SG-18</strain>
    </source>
</reference>
<dbReference type="SUPFAM" id="SSF52499">
    <property type="entry name" value="Isochorismatase-like hydrolases"/>
    <property type="match status" value="1"/>
</dbReference>
<evidence type="ECO:0000259" key="3">
    <source>
        <dbReference type="Pfam" id="PF00857"/>
    </source>
</evidence>
<dbReference type="EMBL" id="MQVX01000001">
    <property type="protein sequence ID" value="PQJ14772.1"/>
    <property type="molecule type" value="Genomic_DNA"/>
</dbReference>
<dbReference type="PANTHER" id="PTHR43540">
    <property type="entry name" value="PEROXYUREIDOACRYLATE/UREIDOACRYLATE AMIDOHYDROLASE-RELATED"/>
    <property type="match status" value="1"/>
</dbReference>
<dbReference type="PANTHER" id="PTHR43540:SF1">
    <property type="entry name" value="ISOCHORISMATASE HYDROLASE"/>
    <property type="match status" value="1"/>
</dbReference>
<gene>
    <name evidence="4" type="ORF">BST99_02570</name>
</gene>
<accession>A0A2S7T4B0</accession>
<comment type="caution">
    <text evidence="4">The sequence shown here is derived from an EMBL/GenBank/DDBJ whole genome shotgun (WGS) entry which is preliminary data.</text>
</comment>
<dbReference type="InterPro" id="IPR036380">
    <property type="entry name" value="Isochorismatase-like_sf"/>
</dbReference>
<dbReference type="Proteomes" id="UP000239366">
    <property type="component" value="Unassembled WGS sequence"/>
</dbReference>
<dbReference type="CDD" id="cd01014">
    <property type="entry name" value="nicotinamidase_related"/>
    <property type="match status" value="1"/>
</dbReference>
<evidence type="ECO:0000313" key="4">
    <source>
        <dbReference type="EMBL" id="PQJ14772.1"/>
    </source>
</evidence>
<keyword evidence="5" id="KW-1185">Reference proteome</keyword>
<evidence type="ECO:0000256" key="2">
    <source>
        <dbReference type="SAM" id="MobiDB-lite"/>
    </source>
</evidence>
<dbReference type="InterPro" id="IPR000868">
    <property type="entry name" value="Isochorismatase-like_dom"/>
</dbReference>
<dbReference type="Pfam" id="PF00857">
    <property type="entry name" value="Isochorismatase"/>
    <property type="match status" value="1"/>
</dbReference>
<dbReference type="RefSeq" id="WP_105000410.1">
    <property type="nucleotide sequence ID" value="NZ_MQVX01000001.1"/>
</dbReference>
<evidence type="ECO:0000313" key="5">
    <source>
        <dbReference type="Proteomes" id="UP000239366"/>
    </source>
</evidence>
<dbReference type="Gene3D" id="3.40.50.850">
    <property type="entry name" value="Isochorismatase-like"/>
    <property type="match status" value="1"/>
</dbReference>
<feature type="domain" description="Isochorismatase-like" evidence="3">
    <location>
        <begin position="5"/>
        <end position="178"/>
    </location>
</feature>
<keyword evidence="1" id="KW-0378">Hydrolase</keyword>
<dbReference type="AlphaFoldDB" id="A0A2S7T4B0"/>
<dbReference type="OrthoDB" id="9791276at2"/>
<protein>
    <recommendedName>
        <fullName evidence="3">Isochorismatase-like domain-containing protein</fullName>
    </recommendedName>
</protein>
<evidence type="ECO:0000256" key="1">
    <source>
        <dbReference type="ARBA" id="ARBA00022801"/>
    </source>
</evidence>
<sequence>MKFPALVLIDIQQGFIEKAYYGGERNNPQAEINAGRLLKTWRQVGWPVFHIHHHSENPLSPLHKSKDGKKPHSAVEPSPEETVYLKTVHSGFIENPLEQDLKEKGIQKLVFAGITANHCVSTNVRMANNLGFHCTLVSDATAAFDQVDAEGLTIDAPTVHRVTLASLKGEFAELSTTDEIIEGINRGEFPMVNT</sequence>
<name>A0A2S7T4B0_9FLAO</name>